<proteinExistence type="predicted"/>
<evidence type="ECO:0000313" key="1">
    <source>
        <dbReference type="EMBL" id="VFQ70197.1"/>
    </source>
</evidence>
<dbReference type="Proteomes" id="UP000595140">
    <property type="component" value="Unassembled WGS sequence"/>
</dbReference>
<organism evidence="1 2">
    <name type="scientific">Cuscuta campestris</name>
    <dbReference type="NCBI Taxonomy" id="132261"/>
    <lineage>
        <taxon>Eukaryota</taxon>
        <taxon>Viridiplantae</taxon>
        <taxon>Streptophyta</taxon>
        <taxon>Embryophyta</taxon>
        <taxon>Tracheophyta</taxon>
        <taxon>Spermatophyta</taxon>
        <taxon>Magnoliopsida</taxon>
        <taxon>eudicotyledons</taxon>
        <taxon>Gunneridae</taxon>
        <taxon>Pentapetalae</taxon>
        <taxon>asterids</taxon>
        <taxon>lamiids</taxon>
        <taxon>Solanales</taxon>
        <taxon>Convolvulaceae</taxon>
        <taxon>Cuscuteae</taxon>
        <taxon>Cuscuta</taxon>
        <taxon>Cuscuta subgen. Grammica</taxon>
        <taxon>Cuscuta sect. Cleistogrammica</taxon>
    </lineage>
</organism>
<keyword evidence="2" id="KW-1185">Reference proteome</keyword>
<protein>
    <submittedName>
        <fullName evidence="1">Uncharacterized protein</fullName>
    </submittedName>
</protein>
<accession>A0A484L1I9</accession>
<name>A0A484L1I9_9ASTE</name>
<evidence type="ECO:0000313" key="2">
    <source>
        <dbReference type="Proteomes" id="UP000595140"/>
    </source>
</evidence>
<reference evidence="1 2" key="1">
    <citation type="submission" date="2018-04" db="EMBL/GenBank/DDBJ databases">
        <authorList>
            <person name="Vogel A."/>
        </authorList>
    </citation>
    <scope>NUCLEOTIDE SEQUENCE [LARGE SCALE GENOMIC DNA]</scope>
</reference>
<sequence length="66" mass="7655">MSTSTQTLAMDGLPKFSVVLSSLIGAAKEAYNQHYWIYSPKRFIRYCFFFKLHFKVGQIYITPSIL</sequence>
<dbReference type="EMBL" id="OOIL02000889">
    <property type="protein sequence ID" value="VFQ70197.1"/>
    <property type="molecule type" value="Genomic_DNA"/>
</dbReference>
<gene>
    <name evidence="1" type="ORF">CCAM_LOCUS11973</name>
</gene>
<dbReference type="AlphaFoldDB" id="A0A484L1I9"/>